<evidence type="ECO:0000313" key="2">
    <source>
        <dbReference type="EMBL" id="CAG2219000.1"/>
    </source>
</evidence>
<dbReference type="Pfam" id="PF17517">
    <property type="entry name" value="IgGFc_binding"/>
    <property type="match status" value="1"/>
</dbReference>
<dbReference type="PANTHER" id="PTHR46534">
    <property type="entry name" value="IGGFC_BINDING DOMAIN-CONTAINING PROTEIN"/>
    <property type="match status" value="1"/>
</dbReference>
<feature type="domain" description="IgGFc-binding protein N-terminal" evidence="1">
    <location>
        <begin position="2"/>
        <end position="156"/>
    </location>
</feature>
<evidence type="ECO:0000259" key="1">
    <source>
        <dbReference type="Pfam" id="PF17517"/>
    </source>
</evidence>
<reference evidence="2" key="1">
    <citation type="submission" date="2021-03" db="EMBL/GenBank/DDBJ databases">
        <authorList>
            <person name="Bekaert M."/>
        </authorList>
    </citation>
    <scope>NUCLEOTIDE SEQUENCE</scope>
</reference>
<keyword evidence="3" id="KW-1185">Reference proteome</keyword>
<dbReference type="AlphaFoldDB" id="A0A8S3SBD4"/>
<dbReference type="InterPro" id="IPR035234">
    <property type="entry name" value="IgGFc-bd_N"/>
</dbReference>
<name>A0A8S3SBD4_MYTED</name>
<comment type="caution">
    <text evidence="2">The sequence shown here is derived from an EMBL/GenBank/DDBJ whole genome shotgun (WGS) entry which is preliminary data.</text>
</comment>
<dbReference type="Proteomes" id="UP000683360">
    <property type="component" value="Unassembled WGS sequence"/>
</dbReference>
<dbReference type="EMBL" id="CAJPWZ010001620">
    <property type="protein sequence ID" value="CAG2219000.1"/>
    <property type="molecule type" value="Genomic_DNA"/>
</dbReference>
<accession>A0A8S3SBD4</accession>
<dbReference type="PANTHER" id="PTHR46534:SF2">
    <property type="entry name" value="VWFD DOMAIN-CONTAINING PROTEIN"/>
    <property type="match status" value="1"/>
</dbReference>
<proteinExistence type="predicted"/>
<gene>
    <name evidence="2" type="ORF">MEDL_32569</name>
</gene>
<dbReference type="OrthoDB" id="10005154at2759"/>
<protein>
    <recommendedName>
        <fullName evidence="1">IgGFc-binding protein N-terminal domain-containing protein</fullName>
    </recommendedName>
</protein>
<organism evidence="2 3">
    <name type="scientific">Mytilus edulis</name>
    <name type="common">Blue mussel</name>
    <dbReference type="NCBI Taxonomy" id="6550"/>
    <lineage>
        <taxon>Eukaryota</taxon>
        <taxon>Metazoa</taxon>
        <taxon>Spiralia</taxon>
        <taxon>Lophotrochozoa</taxon>
        <taxon>Mollusca</taxon>
        <taxon>Bivalvia</taxon>
        <taxon>Autobranchia</taxon>
        <taxon>Pteriomorphia</taxon>
        <taxon>Mytilida</taxon>
        <taxon>Mytiloidea</taxon>
        <taxon>Mytilidae</taxon>
        <taxon>Mytilinae</taxon>
        <taxon>Mytilus</taxon>
    </lineage>
</organism>
<sequence length="171" mass="19310">MPLRFASTKYIIPSLHDYTVYYGYKNLMALAPIHHNTRVSIHLKLESGAITYESKKYIDNDIINLVINKYSTLQLSHTSDLSGTMITSSEPIIIVSGSQCNFAVPKGIRLGDCNPFIESVLPTDQLDDMFITPYISTRLNNTVRIQAVNSTDLTILIGKQNIKNTKRKRFL</sequence>
<evidence type="ECO:0000313" key="3">
    <source>
        <dbReference type="Proteomes" id="UP000683360"/>
    </source>
</evidence>